<dbReference type="PRINTS" id="PR00050">
    <property type="entry name" value="COLDSHOCK"/>
</dbReference>
<evidence type="ECO:0000256" key="6">
    <source>
        <dbReference type="ARBA" id="ARBA00023163"/>
    </source>
</evidence>
<keyword evidence="4" id="KW-0238">DNA-binding</keyword>
<dbReference type="PANTHER" id="PTHR46565">
    <property type="entry name" value="COLD SHOCK DOMAIN PROTEIN 2"/>
    <property type="match status" value="1"/>
</dbReference>
<evidence type="ECO:0000256" key="2">
    <source>
        <dbReference type="ARBA" id="ARBA00022490"/>
    </source>
</evidence>
<keyword evidence="5" id="KW-0010">Activator</keyword>
<keyword evidence="9" id="KW-1185">Reference proteome</keyword>
<reference evidence="9" key="1">
    <citation type="journal article" date="2019" name="Int. J. Syst. Evol. Microbiol.">
        <title>The Global Catalogue of Microorganisms (GCM) 10K type strain sequencing project: providing services to taxonomists for standard genome sequencing and annotation.</title>
        <authorList>
            <consortium name="The Broad Institute Genomics Platform"/>
            <consortium name="The Broad Institute Genome Sequencing Center for Infectious Disease"/>
            <person name="Wu L."/>
            <person name="Ma J."/>
        </authorList>
    </citation>
    <scope>NUCLEOTIDE SEQUENCE [LARGE SCALE GENOMIC DNA]</scope>
    <source>
        <strain evidence="9">CGMCC 4.1437</strain>
    </source>
</reference>
<dbReference type="SMART" id="SM00357">
    <property type="entry name" value="CSP"/>
    <property type="match status" value="1"/>
</dbReference>
<dbReference type="EMBL" id="JBHSOF010000005">
    <property type="protein sequence ID" value="MFC5662574.1"/>
    <property type="molecule type" value="Genomic_DNA"/>
</dbReference>
<evidence type="ECO:0000256" key="4">
    <source>
        <dbReference type="ARBA" id="ARBA00023125"/>
    </source>
</evidence>
<evidence type="ECO:0000313" key="9">
    <source>
        <dbReference type="Proteomes" id="UP001595975"/>
    </source>
</evidence>
<dbReference type="Pfam" id="PF00313">
    <property type="entry name" value="CSD"/>
    <property type="match status" value="1"/>
</dbReference>
<accession>A0ABW0X039</accession>
<sequence>MTTGTVKLWNADRGYGQITEDGSGKDVIASADDIQTNGSRELEEGQRVEFEVAMGNGHPVAVMIRPM</sequence>
<name>A0ABW0X039_9ACTN</name>
<evidence type="ECO:0000256" key="5">
    <source>
        <dbReference type="ARBA" id="ARBA00023159"/>
    </source>
</evidence>
<keyword evidence="2" id="KW-0963">Cytoplasm</keyword>
<dbReference type="InterPro" id="IPR012156">
    <property type="entry name" value="Cold_shock_CspA"/>
</dbReference>
<comment type="caution">
    <text evidence="8">The sequence shown here is derived from an EMBL/GenBank/DDBJ whole genome shotgun (WGS) entry which is preliminary data.</text>
</comment>
<gene>
    <name evidence="8" type="ORF">ACFP3U_06205</name>
</gene>
<dbReference type="PIRSF" id="PIRSF002599">
    <property type="entry name" value="Cold_shock_A"/>
    <property type="match status" value="1"/>
</dbReference>
<dbReference type="Proteomes" id="UP001595975">
    <property type="component" value="Unassembled WGS sequence"/>
</dbReference>
<dbReference type="InterPro" id="IPR012340">
    <property type="entry name" value="NA-bd_OB-fold"/>
</dbReference>
<dbReference type="InterPro" id="IPR011129">
    <property type="entry name" value="CSD"/>
</dbReference>
<dbReference type="InterPro" id="IPR002059">
    <property type="entry name" value="CSP_DNA-bd"/>
</dbReference>
<keyword evidence="3" id="KW-0805">Transcription regulation</keyword>
<organism evidence="8 9">
    <name type="scientific">Kitasatospora misakiensis</name>
    <dbReference type="NCBI Taxonomy" id="67330"/>
    <lineage>
        <taxon>Bacteria</taxon>
        <taxon>Bacillati</taxon>
        <taxon>Actinomycetota</taxon>
        <taxon>Actinomycetes</taxon>
        <taxon>Kitasatosporales</taxon>
        <taxon>Streptomycetaceae</taxon>
        <taxon>Kitasatospora</taxon>
    </lineage>
</organism>
<evidence type="ECO:0000313" key="8">
    <source>
        <dbReference type="EMBL" id="MFC5662574.1"/>
    </source>
</evidence>
<evidence type="ECO:0000256" key="3">
    <source>
        <dbReference type="ARBA" id="ARBA00023015"/>
    </source>
</evidence>
<proteinExistence type="predicted"/>
<evidence type="ECO:0000259" key="7">
    <source>
        <dbReference type="PROSITE" id="PS51857"/>
    </source>
</evidence>
<evidence type="ECO:0000256" key="1">
    <source>
        <dbReference type="ARBA" id="ARBA00004496"/>
    </source>
</evidence>
<protein>
    <submittedName>
        <fullName evidence="8">Cold-shock protein</fullName>
    </submittedName>
</protein>
<comment type="subcellular location">
    <subcellularLocation>
        <location evidence="1">Cytoplasm</location>
    </subcellularLocation>
</comment>
<dbReference type="Gene3D" id="2.40.50.140">
    <property type="entry name" value="Nucleic acid-binding proteins"/>
    <property type="match status" value="1"/>
</dbReference>
<feature type="domain" description="CSD" evidence="7">
    <location>
        <begin position="1"/>
        <end position="66"/>
    </location>
</feature>
<keyword evidence="6" id="KW-0804">Transcription</keyword>
<dbReference type="PROSITE" id="PS51857">
    <property type="entry name" value="CSD_2"/>
    <property type="match status" value="1"/>
</dbReference>
<dbReference type="SUPFAM" id="SSF50249">
    <property type="entry name" value="Nucleic acid-binding proteins"/>
    <property type="match status" value="1"/>
</dbReference>
<dbReference type="PANTHER" id="PTHR46565:SF20">
    <property type="entry name" value="COLD SHOCK DOMAIN-CONTAINING PROTEIN 4"/>
    <property type="match status" value="1"/>
</dbReference>
<dbReference type="RefSeq" id="WP_380224190.1">
    <property type="nucleotide sequence ID" value="NZ_JBHSOF010000005.1"/>
</dbReference>